<dbReference type="PIRSF" id="PIRSF038994">
    <property type="entry name" value="NagA"/>
    <property type="match status" value="1"/>
</dbReference>
<gene>
    <name evidence="10" type="ORF">BWR60_17045</name>
</gene>
<evidence type="ECO:0000259" key="9">
    <source>
        <dbReference type="Pfam" id="PF01979"/>
    </source>
</evidence>
<dbReference type="SUPFAM" id="SSF51556">
    <property type="entry name" value="Metallo-dependent hydrolases"/>
    <property type="match status" value="1"/>
</dbReference>
<keyword evidence="3 4" id="KW-0378">Hydrolase</keyword>
<evidence type="ECO:0000256" key="3">
    <source>
        <dbReference type="ARBA" id="ARBA00022801"/>
    </source>
</evidence>
<dbReference type="Proteomes" id="UP000196655">
    <property type="component" value="Unassembled WGS sequence"/>
</dbReference>
<evidence type="ECO:0000256" key="5">
    <source>
        <dbReference type="PIRSR" id="PIRSR038994-1"/>
    </source>
</evidence>
<feature type="binding site" evidence="7">
    <location>
        <position position="185"/>
    </location>
    <ligand>
        <name>Zn(2+)</name>
        <dbReference type="ChEBI" id="CHEBI:29105"/>
    </ligand>
</feature>
<accession>A0A211ZKY0</accession>
<keyword evidence="2 7" id="KW-0479">Metal-binding</keyword>
<dbReference type="GO" id="GO:0046872">
    <property type="term" value="F:metal ion binding"/>
    <property type="evidence" value="ECO:0007669"/>
    <property type="project" value="UniProtKB-KW"/>
</dbReference>
<feature type="binding site" evidence="6">
    <location>
        <begin position="209"/>
        <end position="210"/>
    </location>
    <ligand>
        <name>substrate</name>
    </ligand>
</feature>
<feature type="binding site" evidence="6">
    <location>
        <begin position="300"/>
        <end position="302"/>
    </location>
    <ligand>
        <name>substrate</name>
    </ligand>
</feature>
<dbReference type="Pfam" id="PF01979">
    <property type="entry name" value="Amidohydro_1"/>
    <property type="match status" value="1"/>
</dbReference>
<feature type="binding site" evidence="7">
    <location>
        <position position="206"/>
    </location>
    <ligand>
        <name>Zn(2+)</name>
        <dbReference type="ChEBI" id="CHEBI:29105"/>
    </ligand>
</feature>
<dbReference type="AlphaFoldDB" id="A0A211ZKY0"/>
<evidence type="ECO:0000256" key="4">
    <source>
        <dbReference type="PIRNR" id="PIRNR038994"/>
    </source>
</evidence>
<comment type="caution">
    <text evidence="10">The sequence shown here is derived from an EMBL/GenBank/DDBJ whole genome shotgun (WGS) entry which is preliminary data.</text>
</comment>
<dbReference type="InterPro" id="IPR003764">
    <property type="entry name" value="GlcNAc_6-P_deAcase"/>
</dbReference>
<evidence type="ECO:0000256" key="2">
    <source>
        <dbReference type="ARBA" id="ARBA00022723"/>
    </source>
</evidence>
<dbReference type="PANTHER" id="PTHR11113:SF14">
    <property type="entry name" value="N-ACETYLGLUCOSAMINE-6-PHOSPHATE DEACETYLASE"/>
    <property type="match status" value="1"/>
</dbReference>
<keyword evidence="11" id="KW-1185">Reference proteome</keyword>
<comment type="similarity">
    <text evidence="1 4">Belongs to the metallo-dependent hydrolases superfamily. NagA family.</text>
</comment>
<comment type="cofactor">
    <cofactor evidence="7">
        <name>a divalent metal cation</name>
        <dbReference type="ChEBI" id="CHEBI:60240"/>
    </cofactor>
    <text evidence="7">Binds 1 divalent metal cation per subunit.</text>
</comment>
<feature type="binding site" evidence="6">
    <location>
        <position position="130"/>
    </location>
    <ligand>
        <name>substrate</name>
    </ligand>
</feature>
<dbReference type="RefSeq" id="WP_088152221.1">
    <property type="nucleotide sequence ID" value="NZ_NHON01000030.1"/>
</dbReference>
<feature type="region of interest" description="Disordered" evidence="8">
    <location>
        <begin position="117"/>
        <end position="137"/>
    </location>
</feature>
<evidence type="ECO:0000256" key="1">
    <source>
        <dbReference type="ARBA" id="ARBA00010716"/>
    </source>
</evidence>
<keyword evidence="4" id="KW-0119">Carbohydrate metabolism</keyword>
<organism evidence="10 11">
    <name type="scientific">Inquilinus limosus</name>
    <dbReference type="NCBI Taxonomy" id="171674"/>
    <lineage>
        <taxon>Bacteria</taxon>
        <taxon>Pseudomonadati</taxon>
        <taxon>Pseudomonadota</taxon>
        <taxon>Alphaproteobacteria</taxon>
        <taxon>Rhodospirillales</taxon>
        <taxon>Rhodospirillaceae</taxon>
        <taxon>Inquilinus</taxon>
    </lineage>
</organism>
<feature type="compositionally biased region" description="Basic and acidic residues" evidence="8">
    <location>
        <begin position="122"/>
        <end position="137"/>
    </location>
</feature>
<dbReference type="Gene3D" id="3.20.20.140">
    <property type="entry name" value="Metal-dependent hydrolases"/>
    <property type="match status" value="1"/>
</dbReference>
<reference evidence="11" key="1">
    <citation type="submission" date="2017-05" db="EMBL/GenBank/DDBJ databases">
        <authorList>
            <person name="Macchi M."/>
            <person name="Festa S."/>
            <person name="Coppotelli B.M."/>
            <person name="Morelli I.S."/>
        </authorList>
    </citation>
    <scope>NUCLEOTIDE SEQUENCE [LARGE SCALE GENOMIC DNA]</scope>
    <source>
        <strain evidence="11">I</strain>
    </source>
</reference>
<dbReference type="PANTHER" id="PTHR11113">
    <property type="entry name" value="N-ACETYLGLUCOSAMINE-6-PHOSPHATE DEACETYLASE"/>
    <property type="match status" value="1"/>
</dbReference>
<evidence type="ECO:0000313" key="10">
    <source>
        <dbReference type="EMBL" id="OWJ65931.1"/>
    </source>
</evidence>
<evidence type="ECO:0000313" key="11">
    <source>
        <dbReference type="Proteomes" id="UP000196655"/>
    </source>
</evidence>
<proteinExistence type="inferred from homology"/>
<dbReference type="GO" id="GO:0008448">
    <property type="term" value="F:N-acetylglucosamine-6-phosphate deacetylase activity"/>
    <property type="evidence" value="ECO:0007669"/>
    <property type="project" value="InterPro"/>
</dbReference>
<dbReference type="InterPro" id="IPR006680">
    <property type="entry name" value="Amidohydro-rel"/>
</dbReference>
<sequence length="376" mass="38328">MITGRDPASGRSLAVTVADGRVAAIEDGPAGETAWLSAGLVDLQVNGFAGHDLNGGGLVPETVARLAAVLRRDGVTTFLPTLITASEASITAALAAIAAARAVDPLVAHAIPAVHVEGPHISPEDGPRGAHPRDQVRPPDLAEFDRWQAACDGLVGLVTLSPHHDGAPDYIRGLVARGVHVSIGHTDASPAQIAAAVAAGAALSTHLGNGIAATLPRHPNPIWSQLAEDRLTASFIADGHHLPAEVLKAMLRAKGLDRAVLVSDAAALGGLAPGLYDQPIGGRVELTVDGRLGLAGTPFLAGAARPLKQDVALAIDMASISLADALRLATVNTGRFVGGRGVLAVGAPADLVRFRWAPGDRDLGIDTVLALGEERA</sequence>
<name>A0A211ZKY0_9PROT</name>
<feature type="binding site" evidence="6">
    <location>
        <position position="217"/>
    </location>
    <ligand>
        <name>substrate</name>
    </ligand>
</feature>
<dbReference type="GO" id="GO:0006046">
    <property type="term" value="P:N-acetylglucosamine catabolic process"/>
    <property type="evidence" value="ECO:0007669"/>
    <property type="project" value="TreeGrafter"/>
</dbReference>
<feature type="binding site" evidence="6">
    <location>
        <position position="241"/>
    </location>
    <ligand>
        <name>substrate</name>
    </ligand>
</feature>
<feature type="active site" description="Proton donor/acceptor" evidence="5">
    <location>
        <position position="264"/>
    </location>
</feature>
<dbReference type="OrthoDB" id="9776488at2"/>
<protein>
    <submittedName>
        <fullName evidence="10">N-acetylglucosamine-6-phosphate deacetylase</fullName>
    </submittedName>
</protein>
<feature type="binding site" evidence="7">
    <location>
        <position position="117"/>
    </location>
    <ligand>
        <name>Zn(2+)</name>
        <dbReference type="ChEBI" id="CHEBI:29105"/>
    </ligand>
</feature>
<dbReference type="InterPro" id="IPR032466">
    <property type="entry name" value="Metal_Hydrolase"/>
</dbReference>
<evidence type="ECO:0000256" key="6">
    <source>
        <dbReference type="PIRSR" id="PIRSR038994-2"/>
    </source>
</evidence>
<feature type="domain" description="Amidohydrolase-related" evidence="9">
    <location>
        <begin position="36"/>
        <end position="371"/>
    </location>
</feature>
<evidence type="ECO:0000256" key="8">
    <source>
        <dbReference type="SAM" id="MobiDB-lite"/>
    </source>
</evidence>
<dbReference type="EMBL" id="NHON01000030">
    <property type="protein sequence ID" value="OWJ65931.1"/>
    <property type="molecule type" value="Genomic_DNA"/>
</dbReference>
<evidence type="ECO:0000256" key="7">
    <source>
        <dbReference type="PIRSR" id="PIRSR038994-3"/>
    </source>
</evidence>